<name>A0A7R9F6V5_9NEOP</name>
<proteinExistence type="predicted"/>
<dbReference type="EMBL" id="OD569378">
    <property type="protein sequence ID" value="CAD7447912.1"/>
    <property type="molecule type" value="Genomic_DNA"/>
</dbReference>
<evidence type="ECO:0000313" key="1">
    <source>
        <dbReference type="EMBL" id="CAD7447912.1"/>
    </source>
</evidence>
<gene>
    <name evidence="1" type="ORF">TBIB3V08_LOCUS10212</name>
</gene>
<dbReference type="AlphaFoldDB" id="A0A7R9F6V5"/>
<reference evidence="1" key="1">
    <citation type="submission" date="2020-11" db="EMBL/GenBank/DDBJ databases">
        <authorList>
            <person name="Tran Van P."/>
        </authorList>
    </citation>
    <scope>NUCLEOTIDE SEQUENCE</scope>
</reference>
<protein>
    <submittedName>
        <fullName evidence="1">Uncharacterized protein</fullName>
    </submittedName>
</protein>
<sequence length="188" mass="21060">MFWQRESRWNMRKSRQRELQWEGPSREPIEAGVLFGAVYRGELVTDGFENMDCGAVQAVERGGSTDPLTPAPPSPPNPRLIFDDDIDIIGPPNKDMAIIITKRFDVLGTRSTFNPLTCFTGPQEFYRDFIILAATTSTAFIQHLLDNMIDELLSLNRTVFTASDLEESGHKSMAARYNAAVCNLQSAN</sequence>
<organism evidence="1">
    <name type="scientific">Timema bartmani</name>
    <dbReference type="NCBI Taxonomy" id="61472"/>
    <lineage>
        <taxon>Eukaryota</taxon>
        <taxon>Metazoa</taxon>
        <taxon>Ecdysozoa</taxon>
        <taxon>Arthropoda</taxon>
        <taxon>Hexapoda</taxon>
        <taxon>Insecta</taxon>
        <taxon>Pterygota</taxon>
        <taxon>Neoptera</taxon>
        <taxon>Polyneoptera</taxon>
        <taxon>Phasmatodea</taxon>
        <taxon>Timematodea</taxon>
        <taxon>Timematoidea</taxon>
        <taxon>Timematidae</taxon>
        <taxon>Timema</taxon>
    </lineage>
</organism>
<accession>A0A7R9F6V5</accession>